<sequence>MPTVSEGQSTLPIADGLLAWLRQHSPELDCGALCSAESVRQLADHGWLRLGVPEAVGGRGGGLDVVVEAIAERLDAKQDLLRNAEELVAPTAVLASTTSGLSATALGSALRRPERFVVAHYANPPHLMPVVEVVKGRQTSEATADLVLRLLRHTGKRPVLVRKDVPGFIFNRLQYALMREAVALVRDGVATPEDVDAIVKYGYALRLPAVGPLEMVDLVGLEIYETIATYLWPDLDCSKEPTVLRELLAKGAKGMVAGQGFYRWTPETIEALLRARDAEIVRQVKRLAAEERERPDGGGA</sequence>
<dbReference type="InterPro" id="IPR006176">
    <property type="entry name" value="3-OHacyl-CoA_DH_NAD-bd"/>
</dbReference>
<dbReference type="EMBL" id="DSID01000339">
    <property type="protein sequence ID" value="HEX70457.1"/>
    <property type="molecule type" value="Genomic_DNA"/>
</dbReference>
<dbReference type="SUPFAM" id="SSF56645">
    <property type="entry name" value="Acyl-CoA dehydrogenase NM domain-like"/>
    <property type="match status" value="1"/>
</dbReference>
<evidence type="ECO:0000256" key="1">
    <source>
        <dbReference type="ARBA" id="ARBA00009463"/>
    </source>
</evidence>
<dbReference type="PROSITE" id="PS00067">
    <property type="entry name" value="3HCDH"/>
    <property type="match status" value="1"/>
</dbReference>
<dbReference type="SUPFAM" id="SSF48179">
    <property type="entry name" value="6-phosphogluconate dehydrogenase C-terminal domain-like"/>
    <property type="match status" value="1"/>
</dbReference>
<comment type="similarity">
    <text evidence="1">Belongs to the 3-hydroxyacyl-CoA dehydrogenase family.</text>
</comment>
<dbReference type="PANTHER" id="PTHR48075:SF1">
    <property type="entry name" value="LAMBDA-CRYSTALLIN HOMOLOG"/>
    <property type="match status" value="1"/>
</dbReference>
<dbReference type="AlphaFoldDB" id="A0A7C2WQE3"/>
<evidence type="ECO:0000259" key="3">
    <source>
        <dbReference type="Pfam" id="PF00725"/>
    </source>
</evidence>
<dbReference type="Pfam" id="PF00725">
    <property type="entry name" value="3HCDH"/>
    <property type="match status" value="1"/>
</dbReference>
<dbReference type="GO" id="GO:0016627">
    <property type="term" value="F:oxidoreductase activity, acting on the CH-CH group of donors"/>
    <property type="evidence" value="ECO:0007669"/>
    <property type="project" value="InterPro"/>
</dbReference>
<dbReference type="Pfam" id="PF02737">
    <property type="entry name" value="3HCDH_N"/>
    <property type="match status" value="1"/>
</dbReference>
<comment type="caution">
    <text evidence="5">The sequence shown here is derived from an EMBL/GenBank/DDBJ whole genome shotgun (WGS) entry which is preliminary data.</text>
</comment>
<reference evidence="5" key="1">
    <citation type="journal article" date="2020" name="mSystems">
        <title>Genome- and Community-Level Interaction Insights into Carbon Utilization and Element Cycling Functions of Hydrothermarchaeota in Hydrothermal Sediment.</title>
        <authorList>
            <person name="Zhou Z."/>
            <person name="Liu Y."/>
            <person name="Xu W."/>
            <person name="Pan J."/>
            <person name="Luo Z.H."/>
            <person name="Li M."/>
        </authorList>
    </citation>
    <scope>NUCLEOTIDE SEQUENCE [LARGE SCALE GENOMIC DNA]</scope>
    <source>
        <strain evidence="5">SpSt-192</strain>
    </source>
</reference>
<accession>A0A7C2WQE3</accession>
<feature type="domain" description="3-hydroxyacyl-CoA dehydrogenase NAD binding" evidence="4">
    <location>
        <begin position="62"/>
        <end position="164"/>
    </location>
</feature>
<dbReference type="GO" id="GO:0050104">
    <property type="term" value="F:L-gulonate 3-dehydrogenase activity"/>
    <property type="evidence" value="ECO:0007669"/>
    <property type="project" value="TreeGrafter"/>
</dbReference>
<dbReference type="PANTHER" id="PTHR48075">
    <property type="entry name" value="3-HYDROXYACYL-COA DEHYDROGENASE FAMILY PROTEIN"/>
    <property type="match status" value="1"/>
</dbReference>
<evidence type="ECO:0000259" key="4">
    <source>
        <dbReference type="Pfam" id="PF02737"/>
    </source>
</evidence>
<dbReference type="Gene3D" id="3.40.50.720">
    <property type="entry name" value="NAD(P)-binding Rossmann-like Domain"/>
    <property type="match status" value="1"/>
</dbReference>
<evidence type="ECO:0000256" key="2">
    <source>
        <dbReference type="ARBA" id="ARBA00023002"/>
    </source>
</evidence>
<protein>
    <submittedName>
        <fullName evidence="5">3-hydroxyacyl-CoA dehydrogenase family protein</fullName>
    </submittedName>
</protein>
<dbReference type="InterPro" id="IPR036291">
    <property type="entry name" value="NAD(P)-bd_dom_sf"/>
</dbReference>
<dbReference type="InterPro" id="IPR008927">
    <property type="entry name" value="6-PGluconate_DH-like_C_sf"/>
</dbReference>
<dbReference type="GO" id="GO:0006631">
    <property type="term" value="P:fatty acid metabolic process"/>
    <property type="evidence" value="ECO:0007669"/>
    <property type="project" value="InterPro"/>
</dbReference>
<proteinExistence type="inferred from homology"/>
<keyword evidence="2" id="KW-0560">Oxidoreductase</keyword>
<feature type="domain" description="3-hydroxyacyl-CoA dehydrogenase C-terminal" evidence="3">
    <location>
        <begin position="167"/>
        <end position="264"/>
    </location>
</feature>
<name>A0A7C2WQE3_9BACT</name>
<dbReference type="InterPro" id="IPR006108">
    <property type="entry name" value="3HC_DH_C"/>
</dbReference>
<evidence type="ECO:0000313" key="5">
    <source>
        <dbReference type="EMBL" id="HEX70457.1"/>
    </source>
</evidence>
<dbReference type="InterPro" id="IPR013328">
    <property type="entry name" value="6PGD_dom2"/>
</dbReference>
<dbReference type="Gene3D" id="1.10.1040.10">
    <property type="entry name" value="N-(1-d-carboxylethyl)-l-norvaline Dehydrogenase, domain 2"/>
    <property type="match status" value="1"/>
</dbReference>
<dbReference type="InterPro" id="IPR009100">
    <property type="entry name" value="AcylCoA_DH/oxidase_NM_dom_sf"/>
</dbReference>
<dbReference type="GO" id="GO:0070403">
    <property type="term" value="F:NAD+ binding"/>
    <property type="evidence" value="ECO:0007669"/>
    <property type="project" value="InterPro"/>
</dbReference>
<organism evidence="5">
    <name type="scientific">Thermorudis sp</name>
    <dbReference type="NCBI Taxonomy" id="1969470"/>
    <lineage>
        <taxon>Bacteria</taxon>
        <taxon>Pseudomonadati</taxon>
        <taxon>Thermomicrobiota</taxon>
        <taxon>Thermomicrobia</taxon>
        <taxon>Thermomicrobia incertae sedis</taxon>
        <taxon>Thermorudis</taxon>
    </lineage>
</organism>
<dbReference type="SUPFAM" id="SSF51735">
    <property type="entry name" value="NAD(P)-binding Rossmann-fold domains"/>
    <property type="match status" value="1"/>
</dbReference>
<dbReference type="InterPro" id="IPR006180">
    <property type="entry name" value="3-OHacyl-CoA_DH_CS"/>
</dbReference>
<gene>
    <name evidence="5" type="ORF">ENP13_04345</name>
</gene>